<dbReference type="Proteomes" id="UP000297477">
    <property type="component" value="Unassembled WGS sequence"/>
</dbReference>
<organism evidence="3 4">
    <name type="scientific">Micrococcus lylae</name>
    <dbReference type="NCBI Taxonomy" id="1273"/>
    <lineage>
        <taxon>Bacteria</taxon>
        <taxon>Bacillati</taxon>
        <taxon>Actinomycetota</taxon>
        <taxon>Actinomycetes</taxon>
        <taxon>Micrococcales</taxon>
        <taxon>Micrococcaceae</taxon>
        <taxon>Micrococcus</taxon>
    </lineage>
</organism>
<dbReference type="PANTHER" id="PTHR30399:SF1">
    <property type="entry name" value="UTP PYROPHOSPHATASE"/>
    <property type="match status" value="1"/>
</dbReference>
<evidence type="ECO:0000313" key="3">
    <source>
        <dbReference type="EMBL" id="TFI00353.1"/>
    </source>
</evidence>
<dbReference type="PANTHER" id="PTHR30399">
    <property type="entry name" value="UNCHARACTERIZED PROTEIN YGJP"/>
    <property type="match status" value="1"/>
</dbReference>
<dbReference type="Pfam" id="PF01863">
    <property type="entry name" value="YgjP-like"/>
    <property type="match status" value="1"/>
</dbReference>
<dbReference type="RefSeq" id="WP_082739547.1">
    <property type="nucleotide sequence ID" value="NZ_JALXRH010000022.1"/>
</dbReference>
<name>A0ABY2K1D7_9MICC</name>
<keyword evidence="4" id="KW-1185">Reference proteome</keyword>
<accession>A0ABY2K1D7</accession>
<evidence type="ECO:0000313" key="4">
    <source>
        <dbReference type="Proteomes" id="UP000297477"/>
    </source>
</evidence>
<feature type="domain" description="YgjP-like metallopeptidase" evidence="2">
    <location>
        <begin position="134"/>
        <end position="192"/>
    </location>
</feature>
<proteinExistence type="predicted"/>
<reference evidence="3 4" key="1">
    <citation type="submission" date="2019-03" db="EMBL/GenBank/DDBJ databases">
        <title>Reclassification of Micrococcus aloeverae and Micrococcus yunnanensis as later heterotypic synonyms of Micrococcus luteus.</title>
        <authorList>
            <person name="Huang C.-H."/>
        </authorList>
    </citation>
    <scope>NUCLEOTIDE SEQUENCE [LARGE SCALE GENOMIC DNA]</scope>
    <source>
        <strain evidence="3 4">BCRC 12151</strain>
    </source>
</reference>
<dbReference type="InterPro" id="IPR002725">
    <property type="entry name" value="YgjP-like_metallopeptidase"/>
</dbReference>
<dbReference type="EMBL" id="SPKT01000004">
    <property type="protein sequence ID" value="TFI00353.1"/>
    <property type="molecule type" value="Genomic_DNA"/>
</dbReference>
<evidence type="ECO:0000259" key="2">
    <source>
        <dbReference type="Pfam" id="PF01863"/>
    </source>
</evidence>
<gene>
    <name evidence="3" type="ORF">E4A49_02915</name>
</gene>
<feature type="region of interest" description="Disordered" evidence="1">
    <location>
        <begin position="212"/>
        <end position="231"/>
    </location>
</feature>
<comment type="caution">
    <text evidence="3">The sequence shown here is derived from an EMBL/GenBank/DDBJ whole genome shotgun (WGS) entry which is preliminary data.</text>
</comment>
<dbReference type="CDD" id="cd07344">
    <property type="entry name" value="M48_yhfN_like"/>
    <property type="match status" value="1"/>
</dbReference>
<protein>
    <submittedName>
        <fullName evidence="3">M48 family peptidase</fullName>
    </submittedName>
</protein>
<dbReference type="InterPro" id="IPR053136">
    <property type="entry name" value="UTP_pyrophosphatase-like"/>
</dbReference>
<feature type="region of interest" description="Disordered" evidence="1">
    <location>
        <begin position="1"/>
        <end position="35"/>
    </location>
</feature>
<sequence>MPFNGGSRRRSTPRRTAPGSRASSGGRSGRAPAVRTTELAEVHGVPLTLIRSTARRRTVSAAWRDGRLRILLPAGLAAGEERQWIERMIAKAPAPPAAHDDGPAPDDGSLAARAERLRARLVPEAPRPTSVTWSSRQRQRWGSCTPSRRTLRISTQVHGMPEWVLDAVLVHELAHLLESGHGPAFRRLVSRYDRYAEAMAFLQGVTFATGRGLSPDAVPDATPDQAADTES</sequence>
<evidence type="ECO:0000256" key="1">
    <source>
        <dbReference type="SAM" id="MobiDB-lite"/>
    </source>
</evidence>
<feature type="compositionally biased region" description="Low complexity" evidence="1">
    <location>
        <begin position="14"/>
        <end position="33"/>
    </location>
</feature>
<dbReference type="Gene3D" id="3.30.2010.10">
    <property type="entry name" value="Metalloproteases ('zincins'), catalytic domain"/>
    <property type="match status" value="1"/>
</dbReference>